<accession>A0A075AV22</accession>
<feature type="non-terminal residue" evidence="1">
    <location>
        <position position="1"/>
    </location>
</feature>
<dbReference type="Proteomes" id="UP000030755">
    <property type="component" value="Unassembled WGS sequence"/>
</dbReference>
<proteinExistence type="predicted"/>
<organism evidence="1 2">
    <name type="scientific">Rozella allomycis (strain CSF55)</name>
    <dbReference type="NCBI Taxonomy" id="988480"/>
    <lineage>
        <taxon>Eukaryota</taxon>
        <taxon>Fungi</taxon>
        <taxon>Fungi incertae sedis</taxon>
        <taxon>Cryptomycota</taxon>
        <taxon>Cryptomycota incertae sedis</taxon>
        <taxon>Rozella</taxon>
    </lineage>
</organism>
<evidence type="ECO:0000313" key="1">
    <source>
        <dbReference type="EMBL" id="EPZ34015.1"/>
    </source>
</evidence>
<dbReference type="HOGENOM" id="CLU_2229653_0_0_1"/>
<keyword evidence="2" id="KW-1185">Reference proteome</keyword>
<evidence type="ECO:0000313" key="2">
    <source>
        <dbReference type="Proteomes" id="UP000030755"/>
    </source>
</evidence>
<dbReference type="EMBL" id="KE561009">
    <property type="protein sequence ID" value="EPZ34015.1"/>
    <property type="molecule type" value="Genomic_DNA"/>
</dbReference>
<dbReference type="AlphaFoldDB" id="A0A075AV22"/>
<protein>
    <submittedName>
        <fullName evidence="1">Uncharacterized protein</fullName>
    </submittedName>
</protein>
<reference evidence="1 2" key="1">
    <citation type="journal article" date="2013" name="Curr. Biol.">
        <title>Shared signatures of parasitism and phylogenomics unite Cryptomycota and microsporidia.</title>
        <authorList>
            <person name="James T.Y."/>
            <person name="Pelin A."/>
            <person name="Bonen L."/>
            <person name="Ahrendt S."/>
            <person name="Sain D."/>
            <person name="Corradi N."/>
            <person name="Stajich J.E."/>
        </authorList>
    </citation>
    <scope>NUCLEOTIDE SEQUENCE [LARGE SCALE GENOMIC DNA]</scope>
    <source>
        <strain evidence="1 2">CSF55</strain>
    </source>
</reference>
<gene>
    <name evidence="1" type="ORF">O9G_004611</name>
</gene>
<name>A0A075AV22_ROZAC</name>
<sequence length="106" mass="12696">SKSDSKKFKKLNEKDLFILKKLFFILLEFSKLDCMIDPEQEYIEMDNPKPSFLDYLKSHENNCNSRYKLVSVCFDYSIDFVDSIEFDFENSILQFQATSNKVYQQF</sequence>